<protein>
    <submittedName>
        <fullName evidence="1">Uncharacterized protein</fullName>
    </submittedName>
</protein>
<reference evidence="2" key="1">
    <citation type="journal article" date="2024" name="Proc. Natl. Acad. Sci. U.S.A.">
        <title>Extraordinary preservation of gene collinearity over three hundred million years revealed in homosporous lycophytes.</title>
        <authorList>
            <person name="Li C."/>
            <person name="Wickell D."/>
            <person name="Kuo L.Y."/>
            <person name="Chen X."/>
            <person name="Nie B."/>
            <person name="Liao X."/>
            <person name="Peng D."/>
            <person name="Ji J."/>
            <person name="Jenkins J."/>
            <person name="Williams M."/>
            <person name="Shu S."/>
            <person name="Plott C."/>
            <person name="Barry K."/>
            <person name="Rajasekar S."/>
            <person name="Grimwood J."/>
            <person name="Han X."/>
            <person name="Sun S."/>
            <person name="Hou Z."/>
            <person name="He W."/>
            <person name="Dai G."/>
            <person name="Sun C."/>
            <person name="Schmutz J."/>
            <person name="Leebens-Mack J.H."/>
            <person name="Li F.W."/>
            <person name="Wang L."/>
        </authorList>
    </citation>
    <scope>NUCLEOTIDE SEQUENCE [LARGE SCALE GENOMIC DNA]</scope>
    <source>
        <strain evidence="2">cv. PW_Plant_1</strain>
    </source>
</reference>
<name>A0ACC2CEQ9_DIPCM</name>
<keyword evidence="2" id="KW-1185">Reference proteome</keyword>
<evidence type="ECO:0000313" key="1">
    <source>
        <dbReference type="EMBL" id="KAJ7540480.1"/>
    </source>
</evidence>
<accession>A0ACC2CEQ9</accession>
<sequence>MGSGATLDWPCLGWTCLGTMMAAASANSLNQILEVKNDGLMKRTMRRPLPSGRLSVEHALAWAVCSGIGGVGLLAFQTNSLVAGLGAANILLYTLAYTPLKQIHPVNTWIGAVVGAIPPLMGWAAAAGQLDLGGWVLAAVLYFWQIPHFMALASLCSSDYAAGGYKMLSGKRAALIALRNCVYLLPVGFVAQHLGITSGFFGPEALVLTAGMGITAAMFYFSPTAKRARQLFRASLLYLPLFMGAMLLHRLPNIEQHKEHSALADCDAVMTEDVLLRDSEERPDRTLPKFDDRNFLESPSRPPIAFVSIAPFPFLPAPEYRTSFP</sequence>
<comment type="caution">
    <text evidence="1">The sequence shown here is derived from an EMBL/GenBank/DDBJ whole genome shotgun (WGS) entry which is preliminary data.</text>
</comment>
<organism evidence="1 2">
    <name type="scientific">Diphasiastrum complanatum</name>
    <name type="common">Issler's clubmoss</name>
    <name type="synonym">Lycopodium complanatum</name>
    <dbReference type="NCBI Taxonomy" id="34168"/>
    <lineage>
        <taxon>Eukaryota</taxon>
        <taxon>Viridiplantae</taxon>
        <taxon>Streptophyta</taxon>
        <taxon>Embryophyta</taxon>
        <taxon>Tracheophyta</taxon>
        <taxon>Lycopodiopsida</taxon>
        <taxon>Lycopodiales</taxon>
        <taxon>Lycopodiaceae</taxon>
        <taxon>Lycopodioideae</taxon>
        <taxon>Diphasiastrum</taxon>
    </lineage>
</organism>
<gene>
    <name evidence="1" type="ORF">O6H91_10G016900</name>
</gene>
<evidence type="ECO:0000313" key="2">
    <source>
        <dbReference type="Proteomes" id="UP001162992"/>
    </source>
</evidence>
<dbReference type="Proteomes" id="UP001162992">
    <property type="component" value="Chromosome 10"/>
</dbReference>
<proteinExistence type="predicted"/>
<dbReference type="EMBL" id="CM055101">
    <property type="protein sequence ID" value="KAJ7540480.1"/>
    <property type="molecule type" value="Genomic_DNA"/>
</dbReference>